<dbReference type="InterPro" id="IPR045857">
    <property type="entry name" value="O16G_dom_2"/>
</dbReference>
<dbReference type="PANTHER" id="PTHR10357:SF199">
    <property type="entry name" value="ALPHA AMYLASE CATALYTIC REGION"/>
    <property type="match status" value="1"/>
</dbReference>
<dbReference type="AlphaFoldDB" id="A0A4R8H9S5"/>
<feature type="domain" description="Glycosyl hydrolase family 13 catalytic" evidence="1">
    <location>
        <begin position="318"/>
        <end position="672"/>
    </location>
</feature>
<dbReference type="Gene3D" id="3.20.20.80">
    <property type="entry name" value="Glycosidases"/>
    <property type="match status" value="1"/>
</dbReference>
<dbReference type="Gene3D" id="2.60.40.10">
    <property type="entry name" value="Immunoglobulins"/>
    <property type="match status" value="1"/>
</dbReference>
<name>A0A4R8H9S5_9FIRM</name>
<protein>
    <submittedName>
        <fullName evidence="2">Glycosidase</fullName>
    </submittedName>
</protein>
<dbReference type="GO" id="GO:0005975">
    <property type="term" value="P:carbohydrate metabolic process"/>
    <property type="evidence" value="ECO:0007669"/>
    <property type="project" value="InterPro"/>
</dbReference>
<dbReference type="EMBL" id="SOEG01000004">
    <property type="protein sequence ID" value="TDX52933.1"/>
    <property type="molecule type" value="Genomic_DNA"/>
</dbReference>
<evidence type="ECO:0000313" key="3">
    <source>
        <dbReference type="Proteomes" id="UP000295832"/>
    </source>
</evidence>
<dbReference type="Gene3D" id="2.60.40.1180">
    <property type="entry name" value="Golgi alpha-mannosidase II"/>
    <property type="match status" value="1"/>
</dbReference>
<keyword evidence="3" id="KW-1185">Reference proteome</keyword>
<dbReference type="SMART" id="SM00642">
    <property type="entry name" value="Aamy"/>
    <property type="match status" value="1"/>
</dbReference>
<evidence type="ECO:0000259" key="1">
    <source>
        <dbReference type="SMART" id="SM00642"/>
    </source>
</evidence>
<comment type="caution">
    <text evidence="2">The sequence shown here is derived from an EMBL/GenBank/DDBJ whole genome shotgun (WGS) entry which is preliminary data.</text>
</comment>
<dbReference type="InterPro" id="IPR029464">
    <property type="entry name" value="HSDR_N"/>
</dbReference>
<reference evidence="2 3" key="1">
    <citation type="submission" date="2019-03" db="EMBL/GenBank/DDBJ databases">
        <title>Subsurface microbial communities from deep shales in Ohio and West Virginia, USA.</title>
        <authorList>
            <person name="Wrighton K."/>
        </authorList>
    </citation>
    <scope>NUCLEOTIDE SEQUENCE [LARGE SCALE GENOMIC DNA]</scope>
    <source>
        <strain evidence="2 3">MSL 6dP</strain>
    </source>
</reference>
<dbReference type="InterPro" id="IPR006047">
    <property type="entry name" value="GH13_cat_dom"/>
</dbReference>
<sequence>MDKFTKVKYRNLVRDKYILPKLYKLGYKEEEIIFDAKLLVEKGRRKIYVNTDLLIKIDNKPAMVISVRAGTEELTEHNKEQVISYARLLNPAAPLFVMSNGLKTEVYSTYSEQIIGGIPSKDKITEYLKEEEISNTLKDRALDKVFSSVSLWDEIYRKSPYHYVNMRSFYNPGEETSFNTDLFHNYNYSPNLPTDKDQVSIRVSSKRKLIDRLYLYYTVDNTFPKGEKGEVVNGNKLELKRKYTEADPQEDRLIDWWEAKLPAQEKGTRVRYIIEGYDTKNDRSYFVEDKVDSQKGSFSYLVQDYQTPQWAKEAIVYQIFIDRFCDGDPSNNYDLGYTATDYQGGDLQGVIDSLDYIKNLGATAIWLSPFYEGMAYHGYHITNFLKVDKHFGDNKLLKELIDQAHSLDIKVILDFVPNHCSKDHPFFLEAQQDKESEYYNWFNFVNWPDEYEDFCGVKELPHINNDYPSARDYTIYQQALYWVKNYKVDGLRMDYAYGLSHDFWTEFRMGLKEFKSDIYIFGEVWEGPGITREFAGELDGCFDFSLVWSFRELFIHSSKTISDFRDDVDYLIDVYPDEFILGRFLDNHDMTRFLWEAEGDKRKLKLAALCQFTLAGTQFIYYGTEVGVSQHNDCRDDNTGGIIFDYSRDFMLWGEEQDKDLYHFYQKLCQFRKEYGALRSKERIDIIVDDNNGIWVYIKKDLDQEVLVIINNQDKSSDIEIDLSGQNLSQEDQLVDLLNDQEYMIRASKVNITLNPLEGKILVVDK</sequence>
<dbReference type="SUPFAM" id="SSF51445">
    <property type="entry name" value="(Trans)glycosidases"/>
    <property type="match status" value="1"/>
</dbReference>
<dbReference type="InterPro" id="IPR013783">
    <property type="entry name" value="Ig-like_fold"/>
</dbReference>
<dbReference type="Pfam" id="PF00128">
    <property type="entry name" value="Alpha-amylase"/>
    <property type="match status" value="1"/>
</dbReference>
<dbReference type="Proteomes" id="UP000295832">
    <property type="component" value="Unassembled WGS sequence"/>
</dbReference>
<proteinExistence type="predicted"/>
<dbReference type="GO" id="GO:0016798">
    <property type="term" value="F:hydrolase activity, acting on glycosyl bonds"/>
    <property type="evidence" value="ECO:0007669"/>
    <property type="project" value="UniProtKB-KW"/>
</dbReference>
<dbReference type="SUPFAM" id="SSF51011">
    <property type="entry name" value="Glycosyl hydrolase domain"/>
    <property type="match status" value="1"/>
</dbReference>
<keyword evidence="2" id="KW-0326">Glycosidase</keyword>
<keyword evidence="2" id="KW-0378">Hydrolase</keyword>
<organism evidence="2 3">
    <name type="scientific">Orenia marismortui</name>
    <dbReference type="NCBI Taxonomy" id="46469"/>
    <lineage>
        <taxon>Bacteria</taxon>
        <taxon>Bacillati</taxon>
        <taxon>Bacillota</taxon>
        <taxon>Clostridia</taxon>
        <taxon>Halanaerobiales</taxon>
        <taxon>Halobacteroidaceae</taxon>
        <taxon>Orenia</taxon>
    </lineage>
</organism>
<dbReference type="RefSeq" id="WP_134115148.1">
    <property type="nucleotide sequence ID" value="NZ_SOEG01000004.1"/>
</dbReference>
<gene>
    <name evidence="2" type="ORF">C7959_10458</name>
</gene>
<dbReference type="STRING" id="926561.GCA_000379025_00363"/>
<dbReference type="Gene3D" id="3.90.400.10">
    <property type="entry name" value="Oligo-1,6-glucosidase, Domain 2"/>
    <property type="match status" value="1"/>
</dbReference>
<dbReference type="InterPro" id="IPR017853">
    <property type="entry name" value="GH"/>
</dbReference>
<accession>A0A4R8H9S5</accession>
<dbReference type="InterPro" id="IPR013780">
    <property type="entry name" value="Glyco_hydro_b"/>
</dbReference>
<evidence type="ECO:0000313" key="2">
    <source>
        <dbReference type="EMBL" id="TDX52933.1"/>
    </source>
</evidence>
<dbReference type="PANTHER" id="PTHR10357">
    <property type="entry name" value="ALPHA-AMYLASE FAMILY MEMBER"/>
    <property type="match status" value="1"/>
</dbReference>
<dbReference type="Pfam" id="PF13588">
    <property type="entry name" value="HSDR_N_2"/>
    <property type="match status" value="1"/>
</dbReference>